<dbReference type="InterPro" id="IPR011990">
    <property type="entry name" value="TPR-like_helical_dom_sf"/>
</dbReference>
<dbReference type="AlphaFoldDB" id="A0A2K3TQ58"/>
<dbReference type="PANTHER" id="PTHR11102">
    <property type="entry name" value="SEL-1-LIKE PROTEIN"/>
    <property type="match status" value="1"/>
</dbReference>
<evidence type="ECO:0000313" key="2">
    <source>
        <dbReference type="Proteomes" id="UP000236598"/>
    </source>
</evidence>
<dbReference type="PANTHER" id="PTHR11102:SF160">
    <property type="entry name" value="ERAD-ASSOCIATED E3 UBIQUITIN-PROTEIN LIGASE COMPONENT HRD3"/>
    <property type="match status" value="1"/>
</dbReference>
<organism evidence="1 2">
    <name type="scientific">Escherichia coli</name>
    <dbReference type="NCBI Taxonomy" id="562"/>
    <lineage>
        <taxon>Bacteria</taxon>
        <taxon>Pseudomonadati</taxon>
        <taxon>Pseudomonadota</taxon>
        <taxon>Gammaproteobacteria</taxon>
        <taxon>Enterobacterales</taxon>
        <taxon>Enterobacteriaceae</taxon>
        <taxon>Escherichia</taxon>
    </lineage>
</organism>
<sequence>MKKLILFTLLILHFPLTGYCAKEPSLDDLIQAEQRYSKNKQENLKNIIAKAQGGDKSAQKGLGIVYQEGVTGVKNRDKAFYWFNLAASQGDDIAQFYVGLLYHQGDEDTPPDYQNAIHWYEKSARQGNLQAQINCANIYQFGPEKFHDIDKAKSWLVKAAQKGNPIAHANLGLLAAEEKNYLQAATYLKFAAEKGDKIGQYNYGTLFLTGDGVPADIKQAKYWFEKAAAQDLPHAQISLGRIYAWGIDENGVDKDKALYWLHKAEAAGAITDVEINTILFQKPE</sequence>
<evidence type="ECO:0000313" key="1">
    <source>
        <dbReference type="EMBL" id="PNY66420.1"/>
    </source>
</evidence>
<dbReference type="Pfam" id="PF08238">
    <property type="entry name" value="Sel1"/>
    <property type="match status" value="6"/>
</dbReference>
<dbReference type="Proteomes" id="UP000236598">
    <property type="component" value="Unassembled WGS sequence"/>
</dbReference>
<name>A0A2K3TQ58_ECOLX</name>
<proteinExistence type="predicted"/>
<dbReference type="InterPro" id="IPR050767">
    <property type="entry name" value="Sel1_AlgK"/>
</dbReference>
<dbReference type="SMART" id="SM00671">
    <property type="entry name" value="SEL1"/>
    <property type="match status" value="6"/>
</dbReference>
<protein>
    <submittedName>
        <fullName evidence="1">Sel1 repeat family protein</fullName>
    </submittedName>
</protein>
<dbReference type="Gene3D" id="1.25.40.10">
    <property type="entry name" value="Tetratricopeptide repeat domain"/>
    <property type="match status" value="2"/>
</dbReference>
<comment type="caution">
    <text evidence="1">The sequence shown here is derived from an EMBL/GenBank/DDBJ whole genome shotgun (WGS) entry which is preliminary data.</text>
</comment>
<reference evidence="1 2" key="1">
    <citation type="submission" date="2018-01" db="EMBL/GenBank/DDBJ databases">
        <title>Draft Genomic Sequencing Of Potential Extraintestinal Pathogenic Escherichia coli B8S18 Isolated From Retail Chicken Skin.</title>
        <authorList>
            <person name="Xu A."/>
            <person name="Tilman S."/>
            <person name="Wisser-Parker K."/>
            <person name="Sheen S."/>
            <person name="Sommers C."/>
        </authorList>
    </citation>
    <scope>NUCLEOTIDE SEQUENCE [LARGE SCALE GENOMIC DNA]</scope>
    <source>
        <strain evidence="1 2">B8S18Com</strain>
    </source>
</reference>
<gene>
    <name evidence="1" type="ORF">C2M16_18015</name>
</gene>
<accession>A0A2K3TQ58</accession>
<dbReference type="RefSeq" id="WP_050486622.1">
    <property type="nucleotide sequence ID" value="NZ_CAXUAK010000001.1"/>
</dbReference>
<dbReference type="EMBL" id="PPHQ01000015">
    <property type="protein sequence ID" value="PNY66420.1"/>
    <property type="molecule type" value="Genomic_DNA"/>
</dbReference>
<dbReference type="SUPFAM" id="SSF81901">
    <property type="entry name" value="HCP-like"/>
    <property type="match status" value="1"/>
</dbReference>
<dbReference type="InterPro" id="IPR006597">
    <property type="entry name" value="Sel1-like"/>
</dbReference>